<sequence>MYVMDPTMTSEGADAMREKHHVNAKRVLYGLIRCIHQNMIDWDISASGWAYGYNSSAHQSCIREQSGIYVLSYIRSFNGLYLEDVLDNDRLEYLHKRMAYQIMHIAGNAGDLPDFMVQIVI</sequence>
<dbReference type="Proteomes" id="UP001732700">
    <property type="component" value="Chromosome 6C"/>
</dbReference>
<name>A0ACD5ZAN9_AVESA</name>
<dbReference type="EnsemblPlants" id="AVESA.00010b.r2.6CG1135450.1">
    <property type="protein sequence ID" value="AVESA.00010b.r2.6CG1135450.1.CDS"/>
    <property type="gene ID" value="AVESA.00010b.r2.6CG1135450"/>
</dbReference>
<accession>A0ACD5ZAN9</accession>
<evidence type="ECO:0000313" key="2">
    <source>
        <dbReference type="Proteomes" id="UP001732700"/>
    </source>
</evidence>
<protein>
    <submittedName>
        <fullName evidence="1">Uncharacterized protein</fullName>
    </submittedName>
</protein>
<reference evidence="1" key="1">
    <citation type="submission" date="2021-05" db="EMBL/GenBank/DDBJ databases">
        <authorList>
            <person name="Scholz U."/>
            <person name="Mascher M."/>
            <person name="Fiebig A."/>
        </authorList>
    </citation>
    <scope>NUCLEOTIDE SEQUENCE [LARGE SCALE GENOMIC DNA]</scope>
</reference>
<evidence type="ECO:0000313" key="1">
    <source>
        <dbReference type="EnsemblPlants" id="AVESA.00010b.r2.6CG1135450.1.CDS"/>
    </source>
</evidence>
<proteinExistence type="predicted"/>
<organism evidence="1 2">
    <name type="scientific">Avena sativa</name>
    <name type="common">Oat</name>
    <dbReference type="NCBI Taxonomy" id="4498"/>
    <lineage>
        <taxon>Eukaryota</taxon>
        <taxon>Viridiplantae</taxon>
        <taxon>Streptophyta</taxon>
        <taxon>Embryophyta</taxon>
        <taxon>Tracheophyta</taxon>
        <taxon>Spermatophyta</taxon>
        <taxon>Magnoliopsida</taxon>
        <taxon>Liliopsida</taxon>
        <taxon>Poales</taxon>
        <taxon>Poaceae</taxon>
        <taxon>BOP clade</taxon>
        <taxon>Pooideae</taxon>
        <taxon>Poodae</taxon>
        <taxon>Poeae</taxon>
        <taxon>Poeae Chloroplast Group 1 (Aveneae type)</taxon>
        <taxon>Aveninae</taxon>
        <taxon>Avena</taxon>
    </lineage>
</organism>
<reference evidence="1" key="2">
    <citation type="submission" date="2025-09" db="UniProtKB">
        <authorList>
            <consortium name="EnsemblPlants"/>
        </authorList>
    </citation>
    <scope>IDENTIFICATION</scope>
</reference>
<keyword evidence="2" id="KW-1185">Reference proteome</keyword>